<keyword evidence="2" id="KW-1185">Reference proteome</keyword>
<accession>A0A445CN57</accession>
<name>A0A445CN57_ARAHY</name>
<dbReference type="AlphaFoldDB" id="A0A445CN57"/>
<comment type="caution">
    <text evidence="1">The sequence shown here is derived from an EMBL/GenBank/DDBJ whole genome shotgun (WGS) entry which is preliminary data.</text>
</comment>
<sequence>MFCLPPSHPPNSALSDVLSHYHTLYLDAMLERISFSNTGEEDYNLDDGIEFWAGHRFKYRDAVMQGVKNYSIRRSAEYQVISNRLKYHVYCRQAANECPWSLHVALRQNLGYL</sequence>
<evidence type="ECO:0000313" key="1">
    <source>
        <dbReference type="EMBL" id="RYR52349.1"/>
    </source>
</evidence>
<organism evidence="1 2">
    <name type="scientific">Arachis hypogaea</name>
    <name type="common">Peanut</name>
    <dbReference type="NCBI Taxonomy" id="3818"/>
    <lineage>
        <taxon>Eukaryota</taxon>
        <taxon>Viridiplantae</taxon>
        <taxon>Streptophyta</taxon>
        <taxon>Embryophyta</taxon>
        <taxon>Tracheophyta</taxon>
        <taxon>Spermatophyta</taxon>
        <taxon>Magnoliopsida</taxon>
        <taxon>eudicotyledons</taxon>
        <taxon>Gunneridae</taxon>
        <taxon>Pentapetalae</taxon>
        <taxon>rosids</taxon>
        <taxon>fabids</taxon>
        <taxon>Fabales</taxon>
        <taxon>Fabaceae</taxon>
        <taxon>Papilionoideae</taxon>
        <taxon>50 kb inversion clade</taxon>
        <taxon>dalbergioids sensu lato</taxon>
        <taxon>Dalbergieae</taxon>
        <taxon>Pterocarpus clade</taxon>
        <taxon>Arachis</taxon>
    </lineage>
</organism>
<dbReference type="EMBL" id="SDMP01000006">
    <property type="protein sequence ID" value="RYR52349.1"/>
    <property type="molecule type" value="Genomic_DNA"/>
</dbReference>
<dbReference type="Proteomes" id="UP000289738">
    <property type="component" value="Chromosome A06"/>
</dbReference>
<gene>
    <name evidence="1" type="ORF">Ahy_A06g027281</name>
</gene>
<proteinExistence type="predicted"/>
<protein>
    <submittedName>
        <fullName evidence="1">Uncharacterized protein</fullName>
    </submittedName>
</protein>
<reference evidence="1 2" key="1">
    <citation type="submission" date="2019-01" db="EMBL/GenBank/DDBJ databases">
        <title>Sequencing of cultivated peanut Arachis hypogaea provides insights into genome evolution and oil improvement.</title>
        <authorList>
            <person name="Chen X."/>
        </authorList>
    </citation>
    <scope>NUCLEOTIDE SEQUENCE [LARGE SCALE GENOMIC DNA]</scope>
    <source>
        <strain evidence="2">cv. Fuhuasheng</strain>
        <tissue evidence="1">Leaves</tissue>
    </source>
</reference>
<evidence type="ECO:0000313" key="2">
    <source>
        <dbReference type="Proteomes" id="UP000289738"/>
    </source>
</evidence>